<dbReference type="Pfam" id="PF06439">
    <property type="entry name" value="3keto-disac_hyd"/>
    <property type="match status" value="1"/>
</dbReference>
<dbReference type="InterPro" id="IPR010496">
    <property type="entry name" value="AL/BT2_dom"/>
</dbReference>
<evidence type="ECO:0000313" key="3">
    <source>
        <dbReference type="Proteomes" id="UP000249873"/>
    </source>
</evidence>
<dbReference type="PROSITE" id="PS51257">
    <property type="entry name" value="PROKAR_LIPOPROTEIN"/>
    <property type="match status" value="1"/>
</dbReference>
<dbReference type="RefSeq" id="WP_111370978.1">
    <property type="nucleotide sequence ID" value="NZ_CP029480.1"/>
</dbReference>
<evidence type="ECO:0000313" key="2">
    <source>
        <dbReference type="EMBL" id="AWV97876.1"/>
    </source>
</evidence>
<proteinExistence type="predicted"/>
<dbReference type="GO" id="GO:0016787">
    <property type="term" value="F:hydrolase activity"/>
    <property type="evidence" value="ECO:0007669"/>
    <property type="project" value="InterPro"/>
</dbReference>
<dbReference type="Proteomes" id="UP000249873">
    <property type="component" value="Chromosome"/>
</dbReference>
<dbReference type="AlphaFoldDB" id="A0A2Z4G9L2"/>
<dbReference type="Gene3D" id="2.60.120.560">
    <property type="entry name" value="Exo-inulinase, domain 1"/>
    <property type="match status" value="1"/>
</dbReference>
<dbReference type="EMBL" id="CP029480">
    <property type="protein sequence ID" value="AWV97876.1"/>
    <property type="molecule type" value="Genomic_DNA"/>
</dbReference>
<name>A0A2Z4G9L2_9BACT</name>
<dbReference type="KEGG" id="als:DJ013_06725"/>
<feature type="domain" description="3-keto-alpha-glucoside-1,2-lyase/3-keto-2-hydroxy-glucal hydratase" evidence="1">
    <location>
        <begin position="42"/>
        <end position="233"/>
    </location>
</feature>
<accession>A0A2Z4G9L2</accession>
<organism evidence="2 3">
    <name type="scientific">Arcticibacterium luteifluviistationis</name>
    <dbReference type="NCBI Taxonomy" id="1784714"/>
    <lineage>
        <taxon>Bacteria</taxon>
        <taxon>Pseudomonadati</taxon>
        <taxon>Bacteroidota</taxon>
        <taxon>Cytophagia</taxon>
        <taxon>Cytophagales</taxon>
        <taxon>Leadbetterellaceae</taxon>
        <taxon>Arcticibacterium</taxon>
    </lineage>
</organism>
<reference evidence="2 3" key="1">
    <citation type="submission" date="2018-05" db="EMBL/GenBank/DDBJ databases">
        <title>Complete genome sequence of Arcticibacterium luteifluviistationis SM1504T, a cytophagaceae bacterium isolated from Arctic surface seawater.</title>
        <authorList>
            <person name="Li Y."/>
            <person name="Qin Q.-L."/>
        </authorList>
    </citation>
    <scope>NUCLEOTIDE SEQUENCE [LARGE SCALE GENOMIC DNA]</scope>
    <source>
        <strain evidence="2 3">SM1504</strain>
    </source>
</reference>
<dbReference type="OrthoDB" id="9806233at2"/>
<protein>
    <submittedName>
        <fullName evidence="2">DUF1080 domain-containing protein</fullName>
    </submittedName>
</protein>
<sequence>MKITTLGLALAIPVALYSCSGSTSESTETTEATAEVASSEDGFVSLVDGDNLDAWIGDKAVYTAKDGVLSVNPEEKGTEGSGGNLLTEKEYSDFVFKFEFQLTPGANNGLGIHAPLEGDAAYEGIELQILDNTADKYADLHDYQYHGSVYGVIPAKRGFLKPVGEWNEEVVTVKGSNITVVLNGTTILDGDYLEASKNGTLDGKEHPGLARTSGHVGFLGHGEVLSFKNIFIKDLSK</sequence>
<gene>
    <name evidence="2" type="ORF">DJ013_06725</name>
</gene>
<keyword evidence="3" id="KW-1185">Reference proteome</keyword>
<evidence type="ECO:0000259" key="1">
    <source>
        <dbReference type="Pfam" id="PF06439"/>
    </source>
</evidence>